<accession>A0ABV5LN86</accession>
<name>A0ABV5LN86_9ACTN</name>
<dbReference type="Proteomes" id="UP001589748">
    <property type="component" value="Unassembled WGS sequence"/>
</dbReference>
<dbReference type="PRINTS" id="PR00079">
    <property type="entry name" value="G6PDHDRGNASE"/>
</dbReference>
<dbReference type="EMBL" id="JBHMDM010000001">
    <property type="protein sequence ID" value="MFB9375507.1"/>
    <property type="molecule type" value="Genomic_DNA"/>
</dbReference>
<dbReference type="EC" id="1.1.1.49" evidence="6"/>
<dbReference type="InterPro" id="IPR022674">
    <property type="entry name" value="G6P_DH_NAD-bd"/>
</dbReference>
<dbReference type="Pfam" id="PF02781">
    <property type="entry name" value="G6PD_C"/>
    <property type="match status" value="1"/>
</dbReference>
<gene>
    <name evidence="6" type="primary">zwf</name>
    <name evidence="9" type="ORF">ACFFVI_00855</name>
</gene>
<feature type="binding site" evidence="6">
    <location>
        <position position="139"/>
    </location>
    <ligand>
        <name>NADP(+)</name>
        <dbReference type="ChEBI" id="CHEBI:58349"/>
    </ligand>
</feature>
<feature type="domain" description="Glucose-6-phosphate dehydrogenase NAD-binding" evidence="7">
    <location>
        <begin position="2"/>
        <end position="178"/>
    </location>
</feature>
<evidence type="ECO:0000259" key="7">
    <source>
        <dbReference type="Pfam" id="PF00479"/>
    </source>
</evidence>
<proteinExistence type="inferred from homology"/>
<dbReference type="InterPro" id="IPR036291">
    <property type="entry name" value="NAD(P)-bd_dom_sf"/>
</dbReference>
<dbReference type="SUPFAM" id="SSF51735">
    <property type="entry name" value="NAD(P)-binding Rossmann-fold domains"/>
    <property type="match status" value="1"/>
</dbReference>
<evidence type="ECO:0000313" key="9">
    <source>
        <dbReference type="EMBL" id="MFB9375507.1"/>
    </source>
</evidence>
<feature type="binding site" evidence="6">
    <location>
        <position position="37"/>
    </location>
    <ligand>
        <name>NADP(+)</name>
        <dbReference type="ChEBI" id="CHEBI:58349"/>
    </ligand>
</feature>
<comment type="pathway">
    <text evidence="1 6">Carbohydrate degradation; pentose phosphate pathway; D-ribulose 5-phosphate from D-glucose 6-phosphate (oxidative stage): step 1/3.</text>
</comment>
<evidence type="ECO:0000256" key="2">
    <source>
        <dbReference type="ARBA" id="ARBA00022526"/>
    </source>
</evidence>
<feature type="binding site" evidence="6">
    <location>
        <position position="169"/>
    </location>
    <ligand>
        <name>substrate</name>
    </ligand>
</feature>
<dbReference type="HAMAP" id="MF_00966">
    <property type="entry name" value="G6PD"/>
    <property type="match status" value="1"/>
</dbReference>
<dbReference type="SUPFAM" id="SSF55347">
    <property type="entry name" value="Glyceraldehyde-3-phosphate dehydrogenase-like, C-terminal domain"/>
    <property type="match status" value="1"/>
</dbReference>
<organism evidence="9 10">
    <name type="scientific">Kineococcus gynurae</name>
    <dbReference type="NCBI Taxonomy" id="452979"/>
    <lineage>
        <taxon>Bacteria</taxon>
        <taxon>Bacillati</taxon>
        <taxon>Actinomycetota</taxon>
        <taxon>Actinomycetes</taxon>
        <taxon>Kineosporiales</taxon>
        <taxon>Kineosporiaceae</taxon>
        <taxon>Kineococcus</taxon>
    </lineage>
</organism>
<dbReference type="InterPro" id="IPR022675">
    <property type="entry name" value="G6P_DH_C"/>
</dbReference>
<evidence type="ECO:0000259" key="8">
    <source>
        <dbReference type="Pfam" id="PF02781"/>
    </source>
</evidence>
<keyword evidence="4 6" id="KW-0560">Oxidoreductase</keyword>
<evidence type="ECO:0000256" key="5">
    <source>
        <dbReference type="ARBA" id="ARBA00023277"/>
    </source>
</evidence>
<dbReference type="Pfam" id="PF00479">
    <property type="entry name" value="G6PD_N"/>
    <property type="match status" value="1"/>
</dbReference>
<feature type="binding site" evidence="6">
    <location>
        <position position="226"/>
    </location>
    <ligand>
        <name>substrate</name>
    </ligand>
</feature>
<feature type="domain" description="Glucose-6-phosphate dehydrogenase C-terminal" evidence="8">
    <location>
        <begin position="182"/>
        <end position="453"/>
    </location>
</feature>
<feature type="active site" description="Proton acceptor" evidence="6">
    <location>
        <position position="231"/>
    </location>
</feature>
<keyword evidence="2 6" id="KW-0313">Glucose metabolism</keyword>
<dbReference type="PANTHER" id="PTHR23429:SF0">
    <property type="entry name" value="GLUCOSE-6-PHOSPHATE 1-DEHYDROGENASE"/>
    <property type="match status" value="1"/>
</dbReference>
<dbReference type="InterPro" id="IPR001282">
    <property type="entry name" value="G6P_DH"/>
</dbReference>
<protein>
    <recommendedName>
        <fullName evidence="6">Glucose-6-phosphate 1-dehydrogenase</fullName>
        <shortName evidence="6">G6PD</shortName>
        <ecNumber evidence="6">1.1.1.49</ecNumber>
    </recommendedName>
</protein>
<keyword evidence="3 6" id="KW-0521">NADP</keyword>
<dbReference type="PANTHER" id="PTHR23429">
    <property type="entry name" value="GLUCOSE-6-PHOSPHATE 1-DEHYDROGENASE G6PD"/>
    <property type="match status" value="1"/>
</dbReference>
<comment type="caution">
    <text evidence="6">Lacks conserved residue(s) required for the propagation of feature annotation.</text>
</comment>
<feature type="binding site" evidence="6">
    <location>
        <position position="317"/>
    </location>
    <ligand>
        <name>substrate</name>
    </ligand>
</feature>
<comment type="catalytic activity">
    <reaction evidence="6">
        <text>D-glucose 6-phosphate + NADP(+) = 6-phospho-D-glucono-1,5-lactone + NADPH + H(+)</text>
        <dbReference type="Rhea" id="RHEA:15841"/>
        <dbReference type="ChEBI" id="CHEBI:15378"/>
        <dbReference type="ChEBI" id="CHEBI:57783"/>
        <dbReference type="ChEBI" id="CHEBI:57955"/>
        <dbReference type="ChEBI" id="CHEBI:58349"/>
        <dbReference type="ChEBI" id="CHEBI:61548"/>
        <dbReference type="EC" id="1.1.1.49"/>
    </reaction>
</comment>
<evidence type="ECO:0000256" key="3">
    <source>
        <dbReference type="ARBA" id="ARBA00022857"/>
    </source>
</evidence>
<keyword evidence="10" id="KW-1185">Reference proteome</keyword>
<evidence type="ECO:0000256" key="6">
    <source>
        <dbReference type="HAMAP-Rule" id="MF_00966"/>
    </source>
</evidence>
<sequence>MYGVSGDLARRLVLPAFFELARRDLLPEHWRLVGEVRGDALDLVEHVRDALEEFGPRPGDGPFEEFAARLLSAGGGMSEESAGDLPEVLKQARDALAAEGAEDAQLVHYLAIPPTAFLDYTKALDAHGLAEGSRVVYEKPYGTSLATFEELETEVKRVFSEDQVYRIDHFLAFEAMQNVLHARLANPWLAGIWNREHVAQVQVDVAETLDVAQRAEFYDATGAFLDMIVTHLFQMAATVALQPPADLAPETVQAARDAALQRFRPLDPAEVVLGQFEGYLDIESVPGDSTTDTLAAVRLWIDDDRWRDVPFLLRSGKKMAADEQRVTLVLRGASEGPYAEGAELPSEPAAVSFSLLEGGAIDVRLVVRTPGVEGGTSLTTATAPLDGLDSGRAALPYVHLIEHVLTGNRSLFTGVEGLRAAWTAVQEFSENRPPVQGYAPGTWGPAAVDELAAPGAWFLR</sequence>
<comment type="similarity">
    <text evidence="6">Belongs to the glucose-6-phosphate dehydrogenase family.</text>
</comment>
<evidence type="ECO:0000256" key="1">
    <source>
        <dbReference type="ARBA" id="ARBA00004937"/>
    </source>
</evidence>
<comment type="function">
    <text evidence="6">Catalyzes the oxidation of glucose 6-phosphate to 6-phosphogluconolactone.</text>
</comment>
<evidence type="ECO:0000313" key="10">
    <source>
        <dbReference type="Proteomes" id="UP001589748"/>
    </source>
</evidence>
<evidence type="ECO:0000256" key="4">
    <source>
        <dbReference type="ARBA" id="ARBA00023002"/>
    </source>
</evidence>
<dbReference type="RefSeq" id="WP_380136462.1">
    <property type="nucleotide sequence ID" value="NZ_JBHLUI010000006.1"/>
</dbReference>
<dbReference type="Gene3D" id="3.30.360.10">
    <property type="entry name" value="Dihydrodipicolinate Reductase, domain 2"/>
    <property type="match status" value="1"/>
</dbReference>
<keyword evidence="5 6" id="KW-0119">Carbohydrate metabolism</keyword>
<comment type="caution">
    <text evidence="9">The sequence shown here is derived from an EMBL/GenBank/DDBJ whole genome shotgun (WGS) entry which is preliminary data.</text>
</comment>
<feature type="binding site" evidence="6">
    <location>
        <position position="207"/>
    </location>
    <ligand>
        <name>substrate</name>
    </ligand>
</feature>
<reference evidence="9 10" key="1">
    <citation type="submission" date="2024-09" db="EMBL/GenBank/DDBJ databases">
        <authorList>
            <person name="Sun Q."/>
            <person name="Mori K."/>
        </authorList>
    </citation>
    <scope>NUCLEOTIDE SEQUENCE [LARGE SCALE GENOMIC DNA]</scope>
    <source>
        <strain evidence="9 10">TISTR 1856</strain>
    </source>
</reference>
<dbReference type="Gene3D" id="3.40.50.720">
    <property type="entry name" value="NAD(P)-binding Rossmann-like Domain"/>
    <property type="match status" value="1"/>
</dbReference>